<dbReference type="Gene3D" id="3.10.450.50">
    <property type="match status" value="1"/>
</dbReference>
<feature type="domain" description="SnoaL-like" evidence="8">
    <location>
        <begin position="177"/>
        <end position="230"/>
    </location>
</feature>
<dbReference type="Pfam" id="PF08281">
    <property type="entry name" value="Sigma70_r4_2"/>
    <property type="match status" value="1"/>
</dbReference>
<evidence type="ECO:0000259" key="6">
    <source>
        <dbReference type="Pfam" id="PF04542"/>
    </source>
</evidence>
<dbReference type="GO" id="GO:0016987">
    <property type="term" value="F:sigma factor activity"/>
    <property type="evidence" value="ECO:0007669"/>
    <property type="project" value="UniProtKB-KW"/>
</dbReference>
<evidence type="ECO:0000259" key="8">
    <source>
        <dbReference type="Pfam" id="PF12680"/>
    </source>
</evidence>
<dbReference type="PANTHER" id="PTHR30173:SF36">
    <property type="entry name" value="ECF RNA POLYMERASE SIGMA FACTOR SIGJ"/>
    <property type="match status" value="1"/>
</dbReference>
<dbReference type="EMBL" id="QZEY01000003">
    <property type="protein sequence ID" value="RJL33240.1"/>
    <property type="molecule type" value="Genomic_DNA"/>
</dbReference>
<dbReference type="SUPFAM" id="SSF88659">
    <property type="entry name" value="Sigma3 and sigma4 domains of RNA polymerase sigma factors"/>
    <property type="match status" value="1"/>
</dbReference>
<evidence type="ECO:0000313" key="9">
    <source>
        <dbReference type="EMBL" id="RJL33240.1"/>
    </source>
</evidence>
<dbReference type="InterPro" id="IPR037401">
    <property type="entry name" value="SnoaL-like"/>
</dbReference>
<dbReference type="InterPro" id="IPR013249">
    <property type="entry name" value="RNA_pol_sigma70_r4_t2"/>
</dbReference>
<dbReference type="GO" id="GO:0006352">
    <property type="term" value="P:DNA-templated transcription initiation"/>
    <property type="evidence" value="ECO:0007669"/>
    <property type="project" value="InterPro"/>
</dbReference>
<evidence type="ECO:0000256" key="5">
    <source>
        <dbReference type="ARBA" id="ARBA00023163"/>
    </source>
</evidence>
<comment type="similarity">
    <text evidence="1">Belongs to the sigma-70 factor family. ECF subfamily.</text>
</comment>
<dbReference type="InterPro" id="IPR036388">
    <property type="entry name" value="WH-like_DNA-bd_sf"/>
</dbReference>
<dbReference type="Pfam" id="PF12680">
    <property type="entry name" value="SnoaL_2"/>
    <property type="match status" value="1"/>
</dbReference>
<dbReference type="InterPro" id="IPR032710">
    <property type="entry name" value="NTF2-like_dom_sf"/>
</dbReference>
<comment type="caution">
    <text evidence="9">The sequence shown here is derived from an EMBL/GenBank/DDBJ whole genome shotgun (WGS) entry which is preliminary data.</text>
</comment>
<keyword evidence="10" id="KW-1185">Reference proteome</keyword>
<accession>A0A3A4ATD5</accession>
<feature type="domain" description="RNA polymerase sigma factor 70 region 4 type 2" evidence="7">
    <location>
        <begin position="109"/>
        <end position="158"/>
    </location>
</feature>
<evidence type="ECO:0000256" key="1">
    <source>
        <dbReference type="ARBA" id="ARBA00010641"/>
    </source>
</evidence>
<sequence>MRDADDAAVFEGERGRLFGLAYRMLGSAAEAEDVVQDAYLRWRERYRVETPGAWLTRVVVNLCLNRLGAARVRRESYPGTWLPEPVLTGDGALGPLETVERREGVSLGLLAVLERLTPAERAVFVLREAFGYPHGEIGALLDVSEAHSRQLHRRARARVREARKRFDADPVRHRVLVERFLAATMDGDVAALGELLAEDVVAWADGGGETAARRPVRGREKVLRYLRGMSLRPEAPALIAEVAEVNGAPAVLIRHEGALRAVLAVEIAGGRVAGVRTVVSPGKLAFAARQAV</sequence>
<proteinExistence type="inferred from homology"/>
<dbReference type="InterPro" id="IPR052704">
    <property type="entry name" value="ECF_Sigma-70_Domain"/>
</dbReference>
<keyword evidence="4" id="KW-0731">Sigma factor</keyword>
<evidence type="ECO:0000256" key="2">
    <source>
        <dbReference type="ARBA" id="ARBA00011344"/>
    </source>
</evidence>
<feature type="domain" description="RNA polymerase sigma-70 region 2" evidence="6">
    <location>
        <begin position="11"/>
        <end position="69"/>
    </location>
</feature>
<name>A0A3A4ATD5_9ACTN</name>
<dbReference type="PANTHER" id="PTHR30173">
    <property type="entry name" value="SIGMA 19 FACTOR"/>
    <property type="match status" value="1"/>
</dbReference>
<dbReference type="Gene3D" id="1.10.10.10">
    <property type="entry name" value="Winged helix-like DNA-binding domain superfamily/Winged helix DNA-binding domain"/>
    <property type="match status" value="1"/>
</dbReference>
<dbReference type="GO" id="GO:0003677">
    <property type="term" value="F:DNA binding"/>
    <property type="evidence" value="ECO:0007669"/>
    <property type="project" value="InterPro"/>
</dbReference>
<comment type="subunit">
    <text evidence="2">Interacts transiently with the RNA polymerase catalytic core formed by RpoA, RpoB, RpoC and RpoZ (2 alpha, 1 beta, 1 beta' and 1 omega subunit) to form the RNA polymerase holoenzyme that can initiate transcription.</text>
</comment>
<evidence type="ECO:0000259" key="7">
    <source>
        <dbReference type="Pfam" id="PF08281"/>
    </source>
</evidence>
<dbReference type="InterPro" id="IPR007627">
    <property type="entry name" value="RNA_pol_sigma70_r2"/>
</dbReference>
<dbReference type="SUPFAM" id="SSF88946">
    <property type="entry name" value="Sigma2 domain of RNA polymerase sigma factors"/>
    <property type="match status" value="1"/>
</dbReference>
<dbReference type="NCBIfam" id="TIGR02937">
    <property type="entry name" value="sigma70-ECF"/>
    <property type="match status" value="1"/>
</dbReference>
<keyword evidence="5" id="KW-0804">Transcription</keyword>
<keyword evidence="3" id="KW-0805">Transcription regulation</keyword>
<organism evidence="9 10">
    <name type="scientific">Bailinhaonella thermotolerans</name>
    <dbReference type="NCBI Taxonomy" id="1070861"/>
    <lineage>
        <taxon>Bacteria</taxon>
        <taxon>Bacillati</taxon>
        <taxon>Actinomycetota</taxon>
        <taxon>Actinomycetes</taxon>
        <taxon>Streptosporangiales</taxon>
        <taxon>Streptosporangiaceae</taxon>
        <taxon>Bailinhaonella</taxon>
    </lineage>
</organism>
<dbReference type="InterPro" id="IPR013324">
    <property type="entry name" value="RNA_pol_sigma_r3/r4-like"/>
</dbReference>
<dbReference type="Gene3D" id="1.10.1740.10">
    <property type="match status" value="1"/>
</dbReference>
<dbReference type="Proteomes" id="UP000265768">
    <property type="component" value="Unassembled WGS sequence"/>
</dbReference>
<dbReference type="OrthoDB" id="3672769at2"/>
<reference evidence="9 10" key="1">
    <citation type="submission" date="2018-09" db="EMBL/GenBank/DDBJ databases">
        <title>YIM 75507 draft genome.</title>
        <authorList>
            <person name="Tang S."/>
            <person name="Feng Y."/>
        </authorList>
    </citation>
    <scope>NUCLEOTIDE SEQUENCE [LARGE SCALE GENOMIC DNA]</scope>
    <source>
        <strain evidence="9 10">YIM 75507</strain>
    </source>
</reference>
<dbReference type="NCBIfam" id="NF007214">
    <property type="entry name" value="PRK09636.1"/>
    <property type="match status" value="1"/>
</dbReference>
<evidence type="ECO:0000256" key="3">
    <source>
        <dbReference type="ARBA" id="ARBA00023015"/>
    </source>
</evidence>
<evidence type="ECO:0000256" key="4">
    <source>
        <dbReference type="ARBA" id="ARBA00023082"/>
    </source>
</evidence>
<dbReference type="Pfam" id="PF04542">
    <property type="entry name" value="Sigma70_r2"/>
    <property type="match status" value="1"/>
</dbReference>
<dbReference type="AlphaFoldDB" id="A0A3A4ATD5"/>
<gene>
    <name evidence="9" type="ORF">D5H75_10450</name>
</gene>
<dbReference type="RefSeq" id="WP_119926200.1">
    <property type="nucleotide sequence ID" value="NZ_QZEY01000003.1"/>
</dbReference>
<evidence type="ECO:0000313" key="10">
    <source>
        <dbReference type="Proteomes" id="UP000265768"/>
    </source>
</evidence>
<dbReference type="InterPro" id="IPR014284">
    <property type="entry name" value="RNA_pol_sigma-70_dom"/>
</dbReference>
<dbReference type="InterPro" id="IPR013325">
    <property type="entry name" value="RNA_pol_sigma_r2"/>
</dbReference>
<dbReference type="SUPFAM" id="SSF54427">
    <property type="entry name" value="NTF2-like"/>
    <property type="match status" value="1"/>
</dbReference>
<protein>
    <submittedName>
        <fullName evidence="9">Sigma-70 family RNA polymerase sigma factor</fullName>
    </submittedName>
</protein>